<organism evidence="2 3">
    <name type="scientific">Caminibacter mediatlanticus TB-2</name>
    <dbReference type="NCBI Taxonomy" id="391592"/>
    <lineage>
        <taxon>Bacteria</taxon>
        <taxon>Pseudomonadati</taxon>
        <taxon>Campylobacterota</taxon>
        <taxon>Epsilonproteobacteria</taxon>
        <taxon>Nautiliales</taxon>
        <taxon>Nautiliaceae</taxon>
        <taxon>Caminibacter</taxon>
    </lineage>
</organism>
<keyword evidence="3" id="KW-1185">Reference proteome</keyword>
<proteinExistence type="predicted"/>
<reference evidence="2 3" key="1">
    <citation type="submission" date="2019-05" db="EMBL/GenBank/DDBJ databases">
        <title>A comparative analysis of the Nautiliaceae.</title>
        <authorList>
            <person name="Grosche A."/>
            <person name="Smedile F."/>
            <person name="Vetriani C."/>
        </authorList>
    </citation>
    <scope>NUCLEOTIDE SEQUENCE [LARGE SCALE GENOMIC DNA]</scope>
    <source>
        <strain evidence="2 3">TB-2</strain>
    </source>
</reference>
<evidence type="ECO:0000313" key="3">
    <source>
        <dbReference type="Proteomes" id="UP000306825"/>
    </source>
</evidence>
<dbReference type="EMBL" id="CP040463">
    <property type="protein sequence ID" value="QCT93776.1"/>
    <property type="molecule type" value="Genomic_DNA"/>
</dbReference>
<keyword evidence="1" id="KW-0472">Membrane</keyword>
<feature type="transmembrane region" description="Helical" evidence="1">
    <location>
        <begin position="39"/>
        <end position="59"/>
    </location>
</feature>
<keyword evidence="1" id="KW-1133">Transmembrane helix</keyword>
<protein>
    <submittedName>
        <fullName evidence="2">Uncharacterized protein</fullName>
    </submittedName>
</protein>
<keyword evidence="1" id="KW-0812">Transmembrane</keyword>
<evidence type="ECO:0000313" key="2">
    <source>
        <dbReference type="EMBL" id="QCT93776.1"/>
    </source>
</evidence>
<sequence length="77" mass="8876">MNKLEILKFEYSIIKDKLILWSAGLSGSFFSFFKLDNKIADTILIITFSISLYGFLFNLHKAGKIQKEIEKLKDKNG</sequence>
<accession>A0ABX5VB14</accession>
<gene>
    <name evidence="2" type="ORF">FE773_00855</name>
</gene>
<name>A0ABX5VB14_9BACT</name>
<evidence type="ECO:0000256" key="1">
    <source>
        <dbReference type="SAM" id="Phobius"/>
    </source>
</evidence>
<dbReference type="Proteomes" id="UP000306825">
    <property type="component" value="Chromosome"/>
</dbReference>